<evidence type="ECO:0000313" key="2">
    <source>
        <dbReference type="EMBL" id="ADQ14519.1"/>
    </source>
</evidence>
<dbReference type="InterPro" id="IPR029002">
    <property type="entry name" value="PLPC/GPLD1"/>
</dbReference>
<dbReference type="RefSeq" id="WP_013405602.1">
    <property type="nucleotide sequence ID" value="NC_014654.1"/>
</dbReference>
<dbReference type="EMBL" id="CP002304">
    <property type="protein sequence ID" value="ADQ14519.1"/>
    <property type="molecule type" value="Genomic_DNA"/>
</dbReference>
<dbReference type="HOGENOM" id="CLU_1388536_0_0_9"/>
<dbReference type="Proteomes" id="UP000007434">
    <property type="component" value="Chromosome"/>
</dbReference>
<evidence type="ECO:0000259" key="1">
    <source>
        <dbReference type="Pfam" id="PF00882"/>
    </source>
</evidence>
<evidence type="ECO:0000313" key="3">
    <source>
        <dbReference type="Proteomes" id="UP000007434"/>
    </source>
</evidence>
<dbReference type="Pfam" id="PF00882">
    <property type="entry name" value="Zn_dep_PLPC"/>
    <property type="match status" value="1"/>
</dbReference>
<dbReference type="AlphaFoldDB" id="E4RMI8"/>
<name>E4RMI8_HALHG</name>
<accession>E4RMI8</accession>
<sequence>MAGKIHDYFAKDDIWLSKTALTWGSIKPDIIEGEISHFKDETIEIFYENYDELKEINPDQNPYQFAVKLGELFHYITDYFSRAHTDPELEAGTFFEKAKHIFYEWKLNRVAQNLHPDFFKKDIETRPVYKKTLAAFIEDEHQKFTESEYSFKNDIDAAFRMCVLMTNKLVFELQAQHNYAFSYEFNLRHRLLYQNA</sequence>
<feature type="domain" description="Phospholipase C/D" evidence="1">
    <location>
        <begin position="15"/>
        <end position="150"/>
    </location>
</feature>
<reference evidence="2 3" key="1">
    <citation type="submission" date="2010-11" db="EMBL/GenBank/DDBJ databases">
        <title>Complete sequence of Halanaerobium sp. sapolanicus.</title>
        <authorList>
            <consortium name="US DOE Joint Genome Institute"/>
            <person name="Lucas S."/>
            <person name="Copeland A."/>
            <person name="Lapidus A."/>
            <person name="Cheng J.-F."/>
            <person name="Bruce D."/>
            <person name="Goodwin L."/>
            <person name="Pitluck S."/>
            <person name="Davenport K."/>
            <person name="Detter J.C."/>
            <person name="Han C."/>
            <person name="Tapia R."/>
            <person name="Land M."/>
            <person name="Hauser L."/>
            <person name="Jeffries C."/>
            <person name="Kyrpides N."/>
            <person name="Ivanova N."/>
            <person name="Mikhailova N."/>
            <person name="Begemann M.B."/>
            <person name="Mormile M.R."/>
            <person name="Wall J.D."/>
            <person name="Elias D.A."/>
            <person name="Woyke T."/>
        </authorList>
    </citation>
    <scope>NUCLEOTIDE SEQUENCE [LARGE SCALE GENOMIC DNA]</scope>
    <source>
        <strain evidence="3">sapolanicus</strain>
    </source>
</reference>
<dbReference type="KEGG" id="has:Halsa_1085"/>
<keyword evidence="3" id="KW-1185">Reference proteome</keyword>
<gene>
    <name evidence="2" type="ordered locus">Halsa_1085</name>
</gene>
<organism evidence="2 3">
    <name type="scientific">Halanaerobium hydrogeniformans</name>
    <name type="common">Halanaerobium sp. (strain sapolanicus)</name>
    <dbReference type="NCBI Taxonomy" id="656519"/>
    <lineage>
        <taxon>Bacteria</taxon>
        <taxon>Bacillati</taxon>
        <taxon>Bacillota</taxon>
        <taxon>Clostridia</taxon>
        <taxon>Halanaerobiales</taxon>
        <taxon>Halanaerobiaceae</taxon>
        <taxon>Halanaerobium</taxon>
    </lineage>
</organism>
<protein>
    <recommendedName>
        <fullName evidence="1">Phospholipase C/D domain-containing protein</fullName>
    </recommendedName>
</protein>
<proteinExistence type="predicted"/>
<reference evidence="2 3" key="2">
    <citation type="journal article" date="2011" name="J. Bacteriol.">
        <title>Complete Genome Sequence of the Haloalkaliphilic, Hydrogen Producing Halanaerobium hydrogenoformans.</title>
        <authorList>
            <person name="Brown S.D."/>
            <person name="Begemann M.B."/>
            <person name="Mormile M.R."/>
            <person name="Wall J.D."/>
            <person name="Han C.S."/>
            <person name="Goodwin L.A."/>
            <person name="Pitluck S."/>
            <person name="Land M.L."/>
            <person name="Hauser L.J."/>
            <person name="Elias D.A."/>
        </authorList>
    </citation>
    <scope>NUCLEOTIDE SEQUENCE [LARGE SCALE GENOMIC DNA]</scope>
    <source>
        <strain evidence="3">sapolanicus</strain>
    </source>
</reference>